<dbReference type="EMBL" id="JAYRBN010000026">
    <property type="protein sequence ID" value="KAL2749716.1"/>
    <property type="molecule type" value="Genomic_DNA"/>
</dbReference>
<accession>A0ABD2CXG6</accession>
<protein>
    <submittedName>
        <fullName evidence="1">Uncharacterized protein</fullName>
    </submittedName>
</protein>
<keyword evidence="2" id="KW-1185">Reference proteome</keyword>
<reference evidence="1 2" key="1">
    <citation type="journal article" date="2024" name="Ann. Entomol. Soc. Am.">
        <title>Genomic analyses of the southern and eastern yellowjacket wasps (Hymenoptera: Vespidae) reveal evolutionary signatures of social life.</title>
        <authorList>
            <person name="Catto M.A."/>
            <person name="Caine P.B."/>
            <person name="Orr S.E."/>
            <person name="Hunt B.G."/>
            <person name="Goodisman M.A.D."/>
        </authorList>
    </citation>
    <scope>NUCLEOTIDE SEQUENCE [LARGE SCALE GENOMIC DNA]</scope>
    <source>
        <strain evidence="1">232</strain>
        <tissue evidence="1">Head and thorax</tissue>
    </source>
</reference>
<comment type="caution">
    <text evidence="1">The sequence shown here is derived from an EMBL/GenBank/DDBJ whole genome shotgun (WGS) entry which is preliminary data.</text>
</comment>
<proteinExistence type="predicted"/>
<sequence length="103" mass="11390">MARRIVLLNGIPAGSTIALIRSPSSAPLHDGMSLMLRSSLQIRVSAKSLFGNLNPRDNMIDLLVEFLVLFLRKISDTWAKQIPIWCTNLVMVFLRDKVPSGAA</sequence>
<organism evidence="1 2">
    <name type="scientific">Vespula maculifrons</name>
    <name type="common">Eastern yellow jacket</name>
    <name type="synonym">Wasp</name>
    <dbReference type="NCBI Taxonomy" id="7453"/>
    <lineage>
        <taxon>Eukaryota</taxon>
        <taxon>Metazoa</taxon>
        <taxon>Ecdysozoa</taxon>
        <taxon>Arthropoda</taxon>
        <taxon>Hexapoda</taxon>
        <taxon>Insecta</taxon>
        <taxon>Pterygota</taxon>
        <taxon>Neoptera</taxon>
        <taxon>Endopterygota</taxon>
        <taxon>Hymenoptera</taxon>
        <taxon>Apocrita</taxon>
        <taxon>Aculeata</taxon>
        <taxon>Vespoidea</taxon>
        <taxon>Vespidae</taxon>
        <taxon>Vespinae</taxon>
        <taxon>Vespula</taxon>
    </lineage>
</organism>
<dbReference type="AlphaFoldDB" id="A0ABD2CXG6"/>
<evidence type="ECO:0000313" key="1">
    <source>
        <dbReference type="EMBL" id="KAL2749716.1"/>
    </source>
</evidence>
<name>A0ABD2CXG6_VESMC</name>
<evidence type="ECO:0000313" key="2">
    <source>
        <dbReference type="Proteomes" id="UP001607303"/>
    </source>
</evidence>
<gene>
    <name evidence="1" type="ORF">V1477_001787</name>
</gene>
<dbReference type="Proteomes" id="UP001607303">
    <property type="component" value="Unassembled WGS sequence"/>
</dbReference>